<name>A0ACB6QIV5_9PLEO</name>
<reference evidence="1" key="1">
    <citation type="journal article" date="2020" name="Stud. Mycol.">
        <title>101 Dothideomycetes genomes: a test case for predicting lifestyles and emergence of pathogens.</title>
        <authorList>
            <person name="Haridas S."/>
            <person name="Albert R."/>
            <person name="Binder M."/>
            <person name="Bloem J."/>
            <person name="Labutti K."/>
            <person name="Salamov A."/>
            <person name="Andreopoulos B."/>
            <person name="Baker S."/>
            <person name="Barry K."/>
            <person name="Bills G."/>
            <person name="Bluhm B."/>
            <person name="Cannon C."/>
            <person name="Castanera R."/>
            <person name="Culley D."/>
            <person name="Daum C."/>
            <person name="Ezra D."/>
            <person name="Gonzalez J."/>
            <person name="Henrissat B."/>
            <person name="Kuo A."/>
            <person name="Liang C."/>
            <person name="Lipzen A."/>
            <person name="Lutzoni F."/>
            <person name="Magnuson J."/>
            <person name="Mondo S."/>
            <person name="Nolan M."/>
            <person name="Ohm R."/>
            <person name="Pangilinan J."/>
            <person name="Park H.-J."/>
            <person name="Ramirez L."/>
            <person name="Alfaro M."/>
            <person name="Sun H."/>
            <person name="Tritt A."/>
            <person name="Yoshinaga Y."/>
            <person name="Zwiers L.-H."/>
            <person name="Turgeon B."/>
            <person name="Goodwin S."/>
            <person name="Spatafora J."/>
            <person name="Crous P."/>
            <person name="Grigoriev I."/>
        </authorList>
    </citation>
    <scope>NUCLEOTIDE SEQUENCE</scope>
    <source>
        <strain evidence="1">ATCC 200398</strain>
    </source>
</reference>
<gene>
    <name evidence="1" type="ORF">BDR25DRAFT_292634</name>
</gene>
<protein>
    <submittedName>
        <fullName evidence="1">Uncharacterized protein</fullName>
    </submittedName>
</protein>
<keyword evidence="2" id="KW-1185">Reference proteome</keyword>
<evidence type="ECO:0000313" key="2">
    <source>
        <dbReference type="Proteomes" id="UP000799755"/>
    </source>
</evidence>
<sequence length="404" mass="45892">MSSTSSLTPELAAANASQPLLNVCISFAILETFFIIAFLFSWYFNSHNTNSNNAVLYLIMAAYIFCIAGTMTGVVHITVGGAGYHADTLHPATVRTMLKIMRAHEIIYSLSIPFPKLAILCLYFRLFTSKISHYILYTTGFLILATFVFAFVSIFANCRPFQYYWDKRIQGHCTMDVVTVFRFYSIPNICTDITLLILPIPALWNLHVGMWTKIGLFMTFLISSIGIVTAVLRFVSILQVNYLEDVTYLCVQTTIWTVIEPGAYFVAATMPTLRPLVRRIFAELDSFCPFTHAFTQWVRRRLPESTSGIEAGHGHYLRKKSWNFKLPQDSVPQPSRVLRLDDLHYMQNRATMSPSSIDEESMLCAAAVSHEKMNREGRNPDGTLRGWSLQPIRLSPLRTSFYFA</sequence>
<evidence type="ECO:0000313" key="1">
    <source>
        <dbReference type="EMBL" id="KAF2466939.1"/>
    </source>
</evidence>
<comment type="caution">
    <text evidence="1">The sequence shown here is derived from an EMBL/GenBank/DDBJ whole genome shotgun (WGS) entry which is preliminary data.</text>
</comment>
<organism evidence="1 2">
    <name type="scientific">Lindgomyces ingoldianus</name>
    <dbReference type="NCBI Taxonomy" id="673940"/>
    <lineage>
        <taxon>Eukaryota</taxon>
        <taxon>Fungi</taxon>
        <taxon>Dikarya</taxon>
        <taxon>Ascomycota</taxon>
        <taxon>Pezizomycotina</taxon>
        <taxon>Dothideomycetes</taxon>
        <taxon>Pleosporomycetidae</taxon>
        <taxon>Pleosporales</taxon>
        <taxon>Lindgomycetaceae</taxon>
        <taxon>Lindgomyces</taxon>
    </lineage>
</organism>
<proteinExistence type="predicted"/>
<dbReference type="Proteomes" id="UP000799755">
    <property type="component" value="Unassembled WGS sequence"/>
</dbReference>
<accession>A0ACB6QIV5</accession>
<dbReference type="EMBL" id="MU003522">
    <property type="protein sequence ID" value="KAF2466939.1"/>
    <property type="molecule type" value="Genomic_DNA"/>
</dbReference>